<feature type="domain" description="ABC transmembrane type-1" evidence="9">
    <location>
        <begin position="327"/>
        <end position="519"/>
    </location>
</feature>
<dbReference type="InterPro" id="IPR035906">
    <property type="entry name" value="MetI-like_sf"/>
</dbReference>
<name>A0A1I3JPY3_9HYPH</name>
<dbReference type="CDD" id="cd06261">
    <property type="entry name" value="TM_PBP2"/>
    <property type="match status" value="2"/>
</dbReference>
<evidence type="ECO:0000313" key="10">
    <source>
        <dbReference type="EMBL" id="SFI62170.1"/>
    </source>
</evidence>
<feature type="transmembrane region" description="Helical" evidence="8">
    <location>
        <begin position="365"/>
        <end position="386"/>
    </location>
</feature>
<evidence type="ECO:0000256" key="4">
    <source>
        <dbReference type="ARBA" id="ARBA00022519"/>
    </source>
</evidence>
<evidence type="ECO:0000256" key="6">
    <source>
        <dbReference type="ARBA" id="ARBA00022989"/>
    </source>
</evidence>
<feature type="transmembrane region" description="Helical" evidence="8">
    <location>
        <begin position="459"/>
        <end position="480"/>
    </location>
</feature>
<feature type="transmembrane region" description="Helical" evidence="8">
    <location>
        <begin position="15"/>
        <end position="37"/>
    </location>
</feature>
<feature type="transmembrane region" description="Helical" evidence="8">
    <location>
        <begin position="392"/>
        <end position="413"/>
    </location>
</feature>
<dbReference type="PANTHER" id="PTHR43357">
    <property type="entry name" value="INNER MEMBRANE ABC TRANSPORTER PERMEASE PROTEIN YDCV"/>
    <property type="match status" value="1"/>
</dbReference>
<dbReference type="InterPro" id="IPR000515">
    <property type="entry name" value="MetI-like"/>
</dbReference>
<dbReference type="STRING" id="1121003.SAMN03080618_00943"/>
<dbReference type="GO" id="GO:0005886">
    <property type="term" value="C:plasma membrane"/>
    <property type="evidence" value="ECO:0007669"/>
    <property type="project" value="UniProtKB-SubCell"/>
</dbReference>
<protein>
    <submittedName>
        <fullName evidence="10">Iron(III) transport system permease protein</fullName>
    </submittedName>
</protein>
<feature type="transmembrane region" description="Helical" evidence="8">
    <location>
        <begin position="500"/>
        <end position="518"/>
    </location>
</feature>
<dbReference type="RefSeq" id="WP_244523153.1">
    <property type="nucleotide sequence ID" value="NZ_FORF01000004.1"/>
</dbReference>
<evidence type="ECO:0000256" key="3">
    <source>
        <dbReference type="ARBA" id="ARBA00022475"/>
    </source>
</evidence>
<evidence type="ECO:0000259" key="9">
    <source>
        <dbReference type="PROSITE" id="PS50928"/>
    </source>
</evidence>
<sequence length="524" mass="57169">MTDIAGPSLKRRPSALLLIPAALVAAGMLLPMVYLLARALEADAATLVDIVFRERNLRLLSNTLLLTLSVLALTTLIALPFAWLVTRSDLKFRKFHAIMGVLPLAVPGYVMAYALMGLSGYYGFANHYFGIRLPRPEGLSGSAIALSLYTFPYLFLNLRASMLGLDPSLEESARSLGRTPWQTFVSVVLPNIRPALLSGWLVIALYVLGDFGVIALMRYEVFSYAIFTQYSGAFDRVYAAWLSLMLMAVTLSFVLIDARLRGQRYARVGKGTARPAVPVALGRATPLAWLFVLLVYATSLGLPLVVIIFWMGQTDTVVDLMEVAGAFYRTTAVALPAAAIATALALPVVYLTVRFPSRASSALDRLVYLGYSVPPLAFALSMAFFALRAAPFLYQSLPLLLFAYAMTFLALAIGPIRSRLLQIGPRYEEVSRSLGHSGFASFMLTTFPLLRRSLVSGGLLVFIMVVKELPITFLLAPIGYSTLSTAVFSRTSEGMMVEAAPYALAIVLFASLFVGLILRHEGQR</sequence>
<evidence type="ECO:0000256" key="5">
    <source>
        <dbReference type="ARBA" id="ARBA00022692"/>
    </source>
</evidence>
<evidence type="ECO:0000256" key="7">
    <source>
        <dbReference type="ARBA" id="ARBA00023136"/>
    </source>
</evidence>
<dbReference type="GO" id="GO:0055085">
    <property type="term" value="P:transmembrane transport"/>
    <property type="evidence" value="ECO:0007669"/>
    <property type="project" value="InterPro"/>
</dbReference>
<reference evidence="11" key="1">
    <citation type="submission" date="2016-10" db="EMBL/GenBank/DDBJ databases">
        <authorList>
            <person name="Varghese N."/>
            <person name="Submissions S."/>
        </authorList>
    </citation>
    <scope>NUCLEOTIDE SEQUENCE [LARGE SCALE GENOMIC DNA]</scope>
    <source>
        <strain evidence="11">DSM 21857</strain>
    </source>
</reference>
<proteinExistence type="inferred from homology"/>
<organism evidence="10 11">
    <name type="scientific">Aquamicrobium aerolatum DSM 21857</name>
    <dbReference type="NCBI Taxonomy" id="1121003"/>
    <lineage>
        <taxon>Bacteria</taxon>
        <taxon>Pseudomonadati</taxon>
        <taxon>Pseudomonadota</taxon>
        <taxon>Alphaproteobacteria</taxon>
        <taxon>Hyphomicrobiales</taxon>
        <taxon>Phyllobacteriaceae</taxon>
        <taxon>Aerobium</taxon>
    </lineage>
</organism>
<dbReference type="Proteomes" id="UP000242763">
    <property type="component" value="Unassembled WGS sequence"/>
</dbReference>
<keyword evidence="5 8" id="KW-0812">Transmembrane</keyword>
<feature type="transmembrane region" description="Helical" evidence="8">
    <location>
        <begin position="237"/>
        <end position="256"/>
    </location>
</feature>
<dbReference type="PANTHER" id="PTHR43357:SF3">
    <property type="entry name" value="FE(3+)-TRANSPORT SYSTEM PERMEASE PROTEIN FBPB 2"/>
    <property type="match status" value="1"/>
</dbReference>
<dbReference type="EMBL" id="FORF01000004">
    <property type="protein sequence ID" value="SFI62170.1"/>
    <property type="molecule type" value="Genomic_DNA"/>
</dbReference>
<feature type="transmembrane region" description="Helical" evidence="8">
    <location>
        <begin position="195"/>
        <end position="217"/>
    </location>
</feature>
<evidence type="ECO:0000313" key="11">
    <source>
        <dbReference type="Proteomes" id="UP000242763"/>
    </source>
</evidence>
<comment type="similarity">
    <text evidence="8">Belongs to the binding-protein-dependent transport system permease family.</text>
</comment>
<keyword evidence="2 8" id="KW-0813">Transport</keyword>
<dbReference type="AlphaFoldDB" id="A0A1I3JPY3"/>
<keyword evidence="6 8" id="KW-1133">Transmembrane helix</keyword>
<feature type="transmembrane region" description="Helical" evidence="8">
    <location>
        <begin position="332"/>
        <end position="353"/>
    </location>
</feature>
<dbReference type="Pfam" id="PF00528">
    <property type="entry name" value="BPD_transp_1"/>
    <property type="match status" value="2"/>
</dbReference>
<keyword evidence="3" id="KW-1003">Cell membrane</keyword>
<dbReference type="Gene3D" id="1.10.3720.10">
    <property type="entry name" value="MetI-like"/>
    <property type="match status" value="2"/>
</dbReference>
<evidence type="ECO:0000256" key="1">
    <source>
        <dbReference type="ARBA" id="ARBA00004429"/>
    </source>
</evidence>
<feature type="transmembrane region" description="Helical" evidence="8">
    <location>
        <begin position="64"/>
        <end position="85"/>
    </location>
</feature>
<dbReference type="SUPFAM" id="SSF161098">
    <property type="entry name" value="MetI-like"/>
    <property type="match status" value="2"/>
</dbReference>
<gene>
    <name evidence="10" type="ORF">SAMN03080618_00943</name>
</gene>
<keyword evidence="7 8" id="KW-0472">Membrane</keyword>
<feature type="transmembrane region" description="Helical" evidence="8">
    <location>
        <begin position="97"/>
        <end position="118"/>
    </location>
</feature>
<feature type="domain" description="ABC transmembrane type-1" evidence="9">
    <location>
        <begin position="60"/>
        <end position="255"/>
    </location>
</feature>
<evidence type="ECO:0000256" key="2">
    <source>
        <dbReference type="ARBA" id="ARBA00022448"/>
    </source>
</evidence>
<keyword evidence="4" id="KW-0997">Cell inner membrane</keyword>
<keyword evidence="11" id="KW-1185">Reference proteome</keyword>
<dbReference type="PROSITE" id="PS50928">
    <property type="entry name" value="ABC_TM1"/>
    <property type="match status" value="2"/>
</dbReference>
<evidence type="ECO:0000256" key="8">
    <source>
        <dbReference type="RuleBase" id="RU363032"/>
    </source>
</evidence>
<accession>A0A1I3JPY3</accession>
<comment type="subcellular location">
    <subcellularLocation>
        <location evidence="1">Cell inner membrane</location>
        <topology evidence="1">Multi-pass membrane protein</topology>
    </subcellularLocation>
    <subcellularLocation>
        <location evidence="8">Cell membrane</location>
        <topology evidence="8">Multi-pass membrane protein</topology>
    </subcellularLocation>
</comment>
<feature type="transmembrane region" description="Helical" evidence="8">
    <location>
        <begin position="287"/>
        <end position="312"/>
    </location>
</feature>